<organism evidence="2 3">
    <name type="scientific">Viridothelium virens</name>
    <name type="common">Speckled blister lichen</name>
    <name type="synonym">Trypethelium virens</name>
    <dbReference type="NCBI Taxonomy" id="1048519"/>
    <lineage>
        <taxon>Eukaryota</taxon>
        <taxon>Fungi</taxon>
        <taxon>Dikarya</taxon>
        <taxon>Ascomycota</taxon>
        <taxon>Pezizomycotina</taxon>
        <taxon>Dothideomycetes</taxon>
        <taxon>Dothideomycetes incertae sedis</taxon>
        <taxon>Trypetheliales</taxon>
        <taxon>Trypetheliaceae</taxon>
        <taxon>Viridothelium</taxon>
    </lineage>
</organism>
<feature type="compositionally biased region" description="Pro residues" evidence="1">
    <location>
        <begin position="10"/>
        <end position="19"/>
    </location>
</feature>
<name>A0A6A6HPG8_VIRVR</name>
<dbReference type="EMBL" id="ML991772">
    <property type="protein sequence ID" value="KAF2239688.1"/>
    <property type="molecule type" value="Genomic_DNA"/>
</dbReference>
<evidence type="ECO:0000256" key="1">
    <source>
        <dbReference type="SAM" id="MobiDB-lite"/>
    </source>
</evidence>
<dbReference type="OrthoDB" id="3935170at2759"/>
<keyword evidence="3" id="KW-1185">Reference proteome</keyword>
<dbReference type="Proteomes" id="UP000800092">
    <property type="component" value="Unassembled WGS sequence"/>
</dbReference>
<protein>
    <submittedName>
        <fullName evidence="2">Uncharacterized protein</fullName>
    </submittedName>
</protein>
<evidence type="ECO:0000313" key="2">
    <source>
        <dbReference type="EMBL" id="KAF2239688.1"/>
    </source>
</evidence>
<reference evidence="2" key="1">
    <citation type="journal article" date="2020" name="Stud. Mycol.">
        <title>101 Dothideomycetes genomes: a test case for predicting lifestyles and emergence of pathogens.</title>
        <authorList>
            <person name="Haridas S."/>
            <person name="Albert R."/>
            <person name="Binder M."/>
            <person name="Bloem J."/>
            <person name="Labutti K."/>
            <person name="Salamov A."/>
            <person name="Andreopoulos B."/>
            <person name="Baker S."/>
            <person name="Barry K."/>
            <person name="Bills G."/>
            <person name="Bluhm B."/>
            <person name="Cannon C."/>
            <person name="Castanera R."/>
            <person name="Culley D."/>
            <person name="Daum C."/>
            <person name="Ezra D."/>
            <person name="Gonzalez J."/>
            <person name="Henrissat B."/>
            <person name="Kuo A."/>
            <person name="Liang C."/>
            <person name="Lipzen A."/>
            <person name="Lutzoni F."/>
            <person name="Magnuson J."/>
            <person name="Mondo S."/>
            <person name="Nolan M."/>
            <person name="Ohm R."/>
            <person name="Pangilinan J."/>
            <person name="Park H.-J."/>
            <person name="Ramirez L."/>
            <person name="Alfaro M."/>
            <person name="Sun H."/>
            <person name="Tritt A."/>
            <person name="Yoshinaga Y."/>
            <person name="Zwiers L.-H."/>
            <person name="Turgeon B."/>
            <person name="Goodwin S."/>
            <person name="Spatafora J."/>
            <person name="Crous P."/>
            <person name="Grigoriev I."/>
        </authorList>
    </citation>
    <scope>NUCLEOTIDE SEQUENCE</scope>
    <source>
        <strain evidence="2">Tuck. ex Michener</strain>
    </source>
</reference>
<sequence>MPYESFQSACPPPQDPPPASTVIKTLPGAQLAPRAMKAPPTIFIQPAKAMPAYPTQRRTSIEDITAAYRHRYATYLAATFNISQNAAEVEANFQLAQRRPSTCSEAEIR</sequence>
<gene>
    <name evidence="2" type="ORF">EV356DRAFT_107690</name>
</gene>
<dbReference type="AlphaFoldDB" id="A0A6A6HPG8"/>
<feature type="region of interest" description="Disordered" evidence="1">
    <location>
        <begin position="1"/>
        <end position="21"/>
    </location>
</feature>
<proteinExistence type="predicted"/>
<accession>A0A6A6HPG8</accession>
<evidence type="ECO:0000313" key="3">
    <source>
        <dbReference type="Proteomes" id="UP000800092"/>
    </source>
</evidence>